<feature type="domain" description="ABC transmembrane type-1" evidence="8">
    <location>
        <begin position="83"/>
        <end position="294"/>
    </location>
</feature>
<feature type="transmembrane region" description="Helical" evidence="7">
    <location>
        <begin position="271"/>
        <end position="295"/>
    </location>
</feature>
<proteinExistence type="inferred from homology"/>
<accession>A0A8G2CLS2</accession>
<reference evidence="9 10" key="1">
    <citation type="submission" date="2017-01" db="EMBL/GenBank/DDBJ databases">
        <authorList>
            <person name="Varghese N."/>
            <person name="Submissions S."/>
        </authorList>
    </citation>
    <scope>NUCLEOTIDE SEQUENCE [LARGE SCALE GENOMIC DNA]</scope>
    <source>
        <strain evidence="9 10">ATCC 35905</strain>
    </source>
</reference>
<dbReference type="OrthoDB" id="5812615at2"/>
<dbReference type="InterPro" id="IPR000515">
    <property type="entry name" value="MetI-like"/>
</dbReference>
<evidence type="ECO:0000256" key="2">
    <source>
        <dbReference type="ARBA" id="ARBA00022448"/>
    </source>
</evidence>
<name>A0A8G2CLS2_ACIRU</name>
<keyword evidence="2 7" id="KW-0813">Transport</keyword>
<dbReference type="Gene3D" id="1.10.3720.10">
    <property type="entry name" value="MetI-like"/>
    <property type="match status" value="1"/>
</dbReference>
<dbReference type="PANTHER" id="PTHR43005">
    <property type="entry name" value="BLR7065 PROTEIN"/>
    <property type="match status" value="1"/>
</dbReference>
<evidence type="ECO:0000259" key="8">
    <source>
        <dbReference type="PROSITE" id="PS50928"/>
    </source>
</evidence>
<dbReference type="SUPFAM" id="SSF161098">
    <property type="entry name" value="MetI-like"/>
    <property type="match status" value="1"/>
</dbReference>
<dbReference type="Proteomes" id="UP000186308">
    <property type="component" value="Unassembled WGS sequence"/>
</dbReference>
<dbReference type="RefSeq" id="WP_051657316.1">
    <property type="nucleotide sequence ID" value="NZ_DAOMCH010000003.1"/>
</dbReference>
<feature type="transmembrane region" description="Helical" evidence="7">
    <location>
        <begin position="28"/>
        <end position="52"/>
    </location>
</feature>
<dbReference type="PROSITE" id="PS50928">
    <property type="entry name" value="ABC_TM1"/>
    <property type="match status" value="1"/>
</dbReference>
<evidence type="ECO:0000256" key="7">
    <source>
        <dbReference type="RuleBase" id="RU363032"/>
    </source>
</evidence>
<protein>
    <submittedName>
        <fullName evidence="9">Sorbitol/mannitol transport system permease protein</fullName>
    </submittedName>
</protein>
<keyword evidence="10" id="KW-1185">Reference proteome</keyword>
<dbReference type="GO" id="GO:0055085">
    <property type="term" value="P:transmembrane transport"/>
    <property type="evidence" value="ECO:0007669"/>
    <property type="project" value="InterPro"/>
</dbReference>
<organism evidence="9 10">
    <name type="scientific">Acidiphilium rubrum</name>
    <dbReference type="NCBI Taxonomy" id="526"/>
    <lineage>
        <taxon>Bacteria</taxon>
        <taxon>Pseudomonadati</taxon>
        <taxon>Pseudomonadota</taxon>
        <taxon>Alphaproteobacteria</taxon>
        <taxon>Acetobacterales</taxon>
        <taxon>Acidocellaceae</taxon>
        <taxon>Acidiphilium</taxon>
    </lineage>
</organism>
<feature type="transmembrane region" description="Helical" evidence="7">
    <location>
        <begin position="120"/>
        <end position="137"/>
    </location>
</feature>
<keyword evidence="6 7" id="KW-0472">Membrane</keyword>
<comment type="similarity">
    <text evidence="7">Belongs to the binding-protein-dependent transport system permease family.</text>
</comment>
<dbReference type="CDD" id="cd06261">
    <property type="entry name" value="TM_PBP2"/>
    <property type="match status" value="1"/>
</dbReference>
<dbReference type="EMBL" id="FTNE01000015">
    <property type="protein sequence ID" value="SIR08926.1"/>
    <property type="molecule type" value="Genomic_DNA"/>
</dbReference>
<evidence type="ECO:0000256" key="5">
    <source>
        <dbReference type="ARBA" id="ARBA00022989"/>
    </source>
</evidence>
<evidence type="ECO:0000256" key="4">
    <source>
        <dbReference type="ARBA" id="ARBA00022692"/>
    </source>
</evidence>
<comment type="caution">
    <text evidence="9">The sequence shown here is derived from an EMBL/GenBank/DDBJ whole genome shotgun (WGS) entry which is preliminary data.</text>
</comment>
<evidence type="ECO:0000313" key="9">
    <source>
        <dbReference type="EMBL" id="SIR08926.1"/>
    </source>
</evidence>
<keyword evidence="4 7" id="KW-0812">Transmembrane</keyword>
<feature type="transmembrane region" description="Helical" evidence="7">
    <location>
        <begin position="222"/>
        <end position="245"/>
    </location>
</feature>
<evidence type="ECO:0000313" key="10">
    <source>
        <dbReference type="Proteomes" id="UP000186308"/>
    </source>
</evidence>
<dbReference type="AlphaFoldDB" id="A0A8G2CLS2"/>
<comment type="subcellular location">
    <subcellularLocation>
        <location evidence="1 7">Cell membrane</location>
        <topology evidence="1 7">Multi-pass membrane protein</topology>
    </subcellularLocation>
</comment>
<keyword evidence="3" id="KW-1003">Cell membrane</keyword>
<dbReference type="Pfam" id="PF00528">
    <property type="entry name" value="BPD_transp_1"/>
    <property type="match status" value="1"/>
</dbReference>
<dbReference type="PANTHER" id="PTHR43005:SF2">
    <property type="entry name" value="INTEGRAL MEMBRANE SUGAR TRANSPORT PROTEIN"/>
    <property type="match status" value="1"/>
</dbReference>
<evidence type="ECO:0000256" key="6">
    <source>
        <dbReference type="ARBA" id="ARBA00023136"/>
    </source>
</evidence>
<evidence type="ECO:0000256" key="3">
    <source>
        <dbReference type="ARBA" id="ARBA00022475"/>
    </source>
</evidence>
<feature type="transmembrane region" description="Helical" evidence="7">
    <location>
        <begin position="149"/>
        <end position="176"/>
    </location>
</feature>
<dbReference type="InterPro" id="IPR035906">
    <property type="entry name" value="MetI-like_sf"/>
</dbReference>
<feature type="transmembrane region" description="Helical" evidence="7">
    <location>
        <begin position="87"/>
        <end position="108"/>
    </location>
</feature>
<dbReference type="GO" id="GO:0005886">
    <property type="term" value="C:plasma membrane"/>
    <property type="evidence" value="ECO:0007669"/>
    <property type="project" value="UniProtKB-SubCell"/>
</dbReference>
<gene>
    <name evidence="9" type="ORF">SAMN05421828_11526</name>
</gene>
<evidence type="ECO:0000256" key="1">
    <source>
        <dbReference type="ARBA" id="ARBA00004651"/>
    </source>
</evidence>
<sequence>MDQGVAVTNISTEVRSGRGARQVNTLPLLLPAVILLLLWSILPLLRTIFYSFENYNLMTPPAVFNGGLNYRYLFTDISTWVAIKNSVVLVLGVLAASIVFGTLIALLLNNDFPGRNIARLLAIAPFFVMSPVAALIWKNLLLDPVSGLFGWFMTLLGLHPIAWFSTAPMLSVVIIYSWRWIPFATLILLTALQSLDTDQLEAARMDGAKGLARLRYIVLPHLLRPISIVIMLESIFLLSAFAVIYTTTNGGPGDATTTLTYLIFIKALNDFSIGSASAAGVFAIVLANVLAMFLIRAVSRNLQA</sequence>
<keyword evidence="5 7" id="KW-1133">Transmembrane helix</keyword>